<dbReference type="InterPro" id="IPR021414">
    <property type="entry name" value="DUF3054"/>
</dbReference>
<accession>A0AAJ6B4A8</accession>
<feature type="transmembrane region" description="Helical" evidence="1">
    <location>
        <begin position="65"/>
        <end position="83"/>
    </location>
</feature>
<keyword evidence="1" id="KW-0472">Membrane</keyword>
<reference evidence="2" key="1">
    <citation type="submission" date="2023-03" db="EMBL/GenBank/DDBJ databases">
        <title>Andean soil-derived lignocellulolytic bacterial consortium as a source of novel taxa and putative plastic-active enzymes.</title>
        <authorList>
            <person name="Diaz-Garcia L."/>
            <person name="Chuvochina M."/>
            <person name="Feuerriegel G."/>
            <person name="Bunk B."/>
            <person name="Sproer C."/>
            <person name="Streit W.R."/>
            <person name="Rodriguez L.M."/>
            <person name="Overmann J."/>
            <person name="Jimenez D.J."/>
        </authorList>
    </citation>
    <scope>NUCLEOTIDE SEQUENCE</scope>
    <source>
        <strain evidence="2">MAG 4610</strain>
    </source>
</reference>
<dbReference type="AlphaFoldDB" id="A0AAJ6B4A8"/>
<keyword evidence="1" id="KW-0812">Transmembrane</keyword>
<dbReference type="Proteomes" id="UP001213972">
    <property type="component" value="Chromosome"/>
</dbReference>
<organism evidence="2 3">
    <name type="scientific">Candidatus Microbacterium phytovorans</name>
    <dbReference type="NCBI Taxonomy" id="3121374"/>
    <lineage>
        <taxon>Bacteria</taxon>
        <taxon>Bacillati</taxon>
        <taxon>Actinomycetota</taxon>
        <taxon>Actinomycetes</taxon>
        <taxon>Micrococcales</taxon>
        <taxon>Microbacteriaceae</taxon>
        <taxon>Microbacterium</taxon>
    </lineage>
</organism>
<sequence>MRARAAIALVTDAVLVTTFAAVGRASHESAVLPGLAQTAWPFLVALAAGWTLARAWRDPLAPWRTGIIVWLVTVTGGMLLRAASGQGTAFAFVVVATLTLLLFVVGWRLLAAALRSLRARRTVVP</sequence>
<gene>
    <name evidence="2" type="ORF">P0Y48_01870</name>
</gene>
<dbReference type="EMBL" id="CP119321">
    <property type="protein sequence ID" value="WEK13984.1"/>
    <property type="molecule type" value="Genomic_DNA"/>
</dbReference>
<evidence type="ECO:0000256" key="1">
    <source>
        <dbReference type="SAM" id="Phobius"/>
    </source>
</evidence>
<name>A0AAJ6B4A8_9MICO</name>
<feature type="transmembrane region" description="Helical" evidence="1">
    <location>
        <begin position="30"/>
        <end position="53"/>
    </location>
</feature>
<evidence type="ECO:0000313" key="2">
    <source>
        <dbReference type="EMBL" id="WEK13984.1"/>
    </source>
</evidence>
<protein>
    <submittedName>
        <fullName evidence="2">DUF3054 domain-containing protein</fullName>
    </submittedName>
</protein>
<keyword evidence="1" id="KW-1133">Transmembrane helix</keyword>
<feature type="transmembrane region" description="Helical" evidence="1">
    <location>
        <begin position="89"/>
        <end position="111"/>
    </location>
</feature>
<dbReference type="Pfam" id="PF11255">
    <property type="entry name" value="DUF3054"/>
    <property type="match status" value="1"/>
</dbReference>
<proteinExistence type="predicted"/>
<evidence type="ECO:0000313" key="3">
    <source>
        <dbReference type="Proteomes" id="UP001213972"/>
    </source>
</evidence>